<sequence length="89" mass="9503">MDSLLDSDTVSLLDFDSELPCEGAHHLRGLSGHDPDLAGSFMVISPCCGPKVVQCSPRVTAMQSAGVLYCGACEHEHLTSDYSFIPFDA</sequence>
<name>A0A1G9HDJ7_9MICO</name>
<evidence type="ECO:0000313" key="1">
    <source>
        <dbReference type="EMBL" id="SDL11101.1"/>
    </source>
</evidence>
<evidence type="ECO:0000313" key="2">
    <source>
        <dbReference type="Proteomes" id="UP000198701"/>
    </source>
</evidence>
<gene>
    <name evidence="1" type="ORF">SAMN05216282_1308</name>
</gene>
<dbReference type="AlphaFoldDB" id="A0A1G9HDJ7"/>
<proteinExistence type="predicted"/>
<dbReference type="RefSeq" id="WP_092325184.1">
    <property type="nucleotide sequence ID" value="NZ_FNFU01000030.1"/>
</dbReference>
<dbReference type="STRING" id="386301.SAMN05216282_1308"/>
<reference evidence="1 2" key="1">
    <citation type="submission" date="2016-10" db="EMBL/GenBank/DDBJ databases">
        <authorList>
            <person name="de Groot N.N."/>
        </authorList>
    </citation>
    <scope>NUCLEOTIDE SEQUENCE [LARGE SCALE GENOMIC DNA]</scope>
    <source>
        <strain evidence="1 2">CGMCC 1.5382</strain>
    </source>
</reference>
<dbReference type="Proteomes" id="UP000198701">
    <property type="component" value="Unassembled WGS sequence"/>
</dbReference>
<protein>
    <submittedName>
        <fullName evidence="1">Uncharacterized protein</fullName>
    </submittedName>
</protein>
<accession>A0A1G9HDJ7</accession>
<dbReference type="OrthoDB" id="5122870at2"/>
<organism evidence="1 2">
    <name type="scientific">Cryobacterium psychrotolerans</name>
    <dbReference type="NCBI Taxonomy" id="386301"/>
    <lineage>
        <taxon>Bacteria</taxon>
        <taxon>Bacillati</taxon>
        <taxon>Actinomycetota</taxon>
        <taxon>Actinomycetes</taxon>
        <taxon>Micrococcales</taxon>
        <taxon>Microbacteriaceae</taxon>
        <taxon>Cryobacterium</taxon>
    </lineage>
</organism>
<dbReference type="EMBL" id="FNFU01000030">
    <property type="protein sequence ID" value="SDL11101.1"/>
    <property type="molecule type" value="Genomic_DNA"/>
</dbReference>
<keyword evidence="2" id="KW-1185">Reference proteome</keyword>